<evidence type="ECO:0000313" key="6">
    <source>
        <dbReference type="EMBL" id="CAC5396367.1"/>
    </source>
</evidence>
<evidence type="ECO:0000256" key="3">
    <source>
        <dbReference type="SAM" id="MobiDB-lite"/>
    </source>
</evidence>
<dbReference type="Proteomes" id="UP000507470">
    <property type="component" value="Unassembled WGS sequence"/>
</dbReference>
<evidence type="ECO:0000259" key="5">
    <source>
        <dbReference type="PROSITE" id="PS00498"/>
    </source>
</evidence>
<dbReference type="Pfam" id="PF00264">
    <property type="entry name" value="Tyrosinase"/>
    <property type="match status" value="2"/>
</dbReference>
<dbReference type="Gene3D" id="1.10.1280.10">
    <property type="entry name" value="Di-copper center containing domain from catechol oxidase"/>
    <property type="match status" value="2"/>
</dbReference>
<dbReference type="PANTHER" id="PTHR11474">
    <property type="entry name" value="TYROSINASE FAMILY MEMBER"/>
    <property type="match status" value="1"/>
</dbReference>
<keyword evidence="2" id="KW-0186">Copper</keyword>
<feature type="region of interest" description="Disordered" evidence="3">
    <location>
        <begin position="432"/>
        <end position="455"/>
    </location>
</feature>
<dbReference type="GO" id="GO:0004503">
    <property type="term" value="F:tyrosinase activity"/>
    <property type="evidence" value="ECO:0007669"/>
    <property type="project" value="UniProtKB-EC"/>
</dbReference>
<dbReference type="InterPro" id="IPR050316">
    <property type="entry name" value="Tyrosinase/Hemocyanin"/>
</dbReference>
<keyword evidence="1" id="KW-0479">Metal-binding</keyword>
<evidence type="ECO:0000256" key="1">
    <source>
        <dbReference type="ARBA" id="ARBA00022723"/>
    </source>
</evidence>
<dbReference type="OrthoDB" id="6132182at2759"/>
<sequence length="455" mass="51891">MTSYFLLMALIPAAALIMEDVFPPRLEECYVEKVDKNFTTQYDVQTSCLESFLEHMYRNTSSIGLRKDAFDWLDSLGRKLHNRLRRQTRYRLRVRKEIRTLSEHEFQNFIDAVKALKSDTSVSPNKYDAFALMHQGGAGKSAHDGPNFVSWHRYFCVLFEEALREYNSRVTLPYWDSRADYLMANQEDSILFTELFLGNPKGVVYTGPFAYWSTPTKPSTLLRRELEIKGSPINPDRPTAPNSDHANLESHHNNVHRWVGGNTGHMTDITLSPMDPVFWLHHCFIDYLWEKFRECQTKLGINSETDYPSTILLEHMPNRRIDNLRPQKTNIQGFSNSFTKQIYRYAPAPTCRNNCGGASRYEFIGLRGFGTVHNWYPSKEKGKRVTIPRFFINLNQLLDQQAITSEIGGGQECVSQIGDGMGAESQIENGMEASTQKGGGHGDATQIEDGLGAST</sequence>
<dbReference type="PROSITE" id="PS00498">
    <property type="entry name" value="TYROSINASE_2"/>
    <property type="match status" value="1"/>
</dbReference>
<protein>
    <submittedName>
        <fullName evidence="6">TYR</fullName>
        <ecNumber evidence="6">1.14.18.1</ecNumber>
    </submittedName>
</protein>
<evidence type="ECO:0000256" key="2">
    <source>
        <dbReference type="ARBA" id="ARBA00023008"/>
    </source>
</evidence>
<accession>A0A6J8CMB6</accession>
<reference evidence="6 7" key="1">
    <citation type="submission" date="2020-06" db="EMBL/GenBank/DDBJ databases">
        <authorList>
            <person name="Li R."/>
            <person name="Bekaert M."/>
        </authorList>
    </citation>
    <scope>NUCLEOTIDE SEQUENCE [LARGE SCALE GENOMIC DNA]</scope>
    <source>
        <strain evidence="7">wild</strain>
    </source>
</reference>
<dbReference type="SUPFAM" id="SSF48056">
    <property type="entry name" value="Di-copper centre-containing domain"/>
    <property type="match status" value="1"/>
</dbReference>
<keyword evidence="6" id="KW-0560">Oxidoreductase</keyword>
<dbReference type="GO" id="GO:0046872">
    <property type="term" value="F:metal ion binding"/>
    <property type="evidence" value="ECO:0007669"/>
    <property type="project" value="UniProtKB-KW"/>
</dbReference>
<proteinExistence type="predicted"/>
<dbReference type="InterPro" id="IPR008922">
    <property type="entry name" value="Di-copper_centre_dom_sf"/>
</dbReference>
<feature type="chain" id="PRO_5027106316" evidence="4">
    <location>
        <begin position="16"/>
        <end position="455"/>
    </location>
</feature>
<feature type="domain" description="Tyrosinase copper-binding" evidence="5">
    <location>
        <begin position="275"/>
        <end position="286"/>
    </location>
</feature>
<evidence type="ECO:0000256" key="4">
    <source>
        <dbReference type="SAM" id="SignalP"/>
    </source>
</evidence>
<gene>
    <name evidence="6" type="ORF">MCOR_30935</name>
</gene>
<evidence type="ECO:0000313" key="7">
    <source>
        <dbReference type="Proteomes" id="UP000507470"/>
    </source>
</evidence>
<dbReference type="PRINTS" id="PR00092">
    <property type="entry name" value="TYROSINASE"/>
</dbReference>
<dbReference type="InterPro" id="IPR002227">
    <property type="entry name" value="Tyrosinase_Cu-bd"/>
</dbReference>
<dbReference type="EC" id="1.14.18.1" evidence="6"/>
<organism evidence="6 7">
    <name type="scientific">Mytilus coruscus</name>
    <name type="common">Sea mussel</name>
    <dbReference type="NCBI Taxonomy" id="42192"/>
    <lineage>
        <taxon>Eukaryota</taxon>
        <taxon>Metazoa</taxon>
        <taxon>Spiralia</taxon>
        <taxon>Lophotrochozoa</taxon>
        <taxon>Mollusca</taxon>
        <taxon>Bivalvia</taxon>
        <taxon>Autobranchia</taxon>
        <taxon>Pteriomorphia</taxon>
        <taxon>Mytilida</taxon>
        <taxon>Mytiloidea</taxon>
        <taxon>Mytilidae</taxon>
        <taxon>Mytilinae</taxon>
        <taxon>Mytilus</taxon>
    </lineage>
</organism>
<keyword evidence="7" id="KW-1185">Reference proteome</keyword>
<dbReference type="AlphaFoldDB" id="A0A6J8CMB6"/>
<keyword evidence="4" id="KW-0732">Signal</keyword>
<feature type="signal peptide" evidence="4">
    <location>
        <begin position="1"/>
        <end position="15"/>
    </location>
</feature>
<dbReference type="PANTHER" id="PTHR11474:SF126">
    <property type="entry name" value="TYROSINASE-LIKE PROTEIN TYR-1-RELATED"/>
    <property type="match status" value="1"/>
</dbReference>
<name>A0A6J8CMB6_MYTCO</name>
<dbReference type="EMBL" id="CACVKT020005609">
    <property type="protein sequence ID" value="CAC5396367.1"/>
    <property type="molecule type" value="Genomic_DNA"/>
</dbReference>